<feature type="transmembrane region" description="Helical" evidence="1">
    <location>
        <begin position="144"/>
        <end position="163"/>
    </location>
</feature>
<comment type="caution">
    <text evidence="2">The sequence shown here is derived from an EMBL/GenBank/DDBJ whole genome shotgun (WGS) entry which is preliminary data.</text>
</comment>
<dbReference type="AlphaFoldDB" id="A0A9X2NNZ6"/>
<evidence type="ECO:0000313" key="3">
    <source>
        <dbReference type="Proteomes" id="UP001144096"/>
    </source>
</evidence>
<dbReference type="RefSeq" id="WP_257925280.1">
    <property type="nucleotide sequence ID" value="NZ_JAMXQV010000027.1"/>
</dbReference>
<evidence type="ECO:0000313" key="2">
    <source>
        <dbReference type="EMBL" id="MCR6488715.1"/>
    </source>
</evidence>
<protein>
    <submittedName>
        <fullName evidence="2">DUF3159 domain-containing protein</fullName>
    </submittedName>
</protein>
<feature type="transmembrane region" description="Helical" evidence="1">
    <location>
        <begin position="68"/>
        <end position="92"/>
    </location>
</feature>
<keyword evidence="1" id="KW-0812">Transmembrane</keyword>
<feature type="transmembrane region" description="Helical" evidence="1">
    <location>
        <begin position="169"/>
        <end position="191"/>
    </location>
</feature>
<feature type="transmembrane region" description="Helical" evidence="1">
    <location>
        <begin position="39"/>
        <end position="56"/>
    </location>
</feature>
<keyword evidence="3" id="KW-1185">Reference proteome</keyword>
<organism evidence="2 3">
    <name type="scientific">Amycolatopsis iheyensis</name>
    <dbReference type="NCBI Taxonomy" id="2945988"/>
    <lineage>
        <taxon>Bacteria</taxon>
        <taxon>Bacillati</taxon>
        <taxon>Actinomycetota</taxon>
        <taxon>Actinomycetes</taxon>
        <taxon>Pseudonocardiales</taxon>
        <taxon>Pseudonocardiaceae</taxon>
        <taxon>Amycolatopsis</taxon>
    </lineage>
</organism>
<sequence length="201" mass="21382">MLTRKSLSVFEAVGGWRTVAEGVASRVVFLIAYLLTGRVWPAALIAVAGVAVLAAARAWTERRYWSAAIGLAIVGGSAVLAGATGQAINFYLPAVVIQAAQGAVFLLSMVIGWPLVGVVLGLVRRERFAWRRDSQARRRYQLCTAVFVTKCVIATAVQMPLYVAGQTTALAVAATLLGGAPSAGACLYVCWRVLRYKPQTV</sequence>
<name>A0A9X2NNZ6_9PSEU</name>
<evidence type="ECO:0000256" key="1">
    <source>
        <dbReference type="SAM" id="Phobius"/>
    </source>
</evidence>
<keyword evidence="1" id="KW-1133">Transmembrane helix</keyword>
<dbReference type="InterPro" id="IPR016566">
    <property type="entry name" value="UCP010219"/>
</dbReference>
<feature type="transmembrane region" description="Helical" evidence="1">
    <location>
        <begin position="104"/>
        <end position="123"/>
    </location>
</feature>
<proteinExistence type="predicted"/>
<dbReference type="Proteomes" id="UP001144096">
    <property type="component" value="Unassembled WGS sequence"/>
</dbReference>
<keyword evidence="1" id="KW-0472">Membrane</keyword>
<dbReference type="EMBL" id="JAMXQV010000027">
    <property type="protein sequence ID" value="MCR6488715.1"/>
    <property type="molecule type" value="Genomic_DNA"/>
</dbReference>
<dbReference type="Pfam" id="PF11361">
    <property type="entry name" value="DUF3159"/>
    <property type="match status" value="1"/>
</dbReference>
<accession>A0A9X2NNZ6</accession>
<gene>
    <name evidence="2" type="ORF">M8542_38390</name>
</gene>
<reference evidence="2" key="1">
    <citation type="submission" date="2022-06" db="EMBL/GenBank/DDBJ databases">
        <title>Amycolatopsis iheyaensis sp. nov., a new species of the genus Amycolatopsis isolated from soil in Iheya island, Japan.</title>
        <authorList>
            <person name="Ngamcharungchit C."/>
            <person name="Kanto H."/>
            <person name="Take A."/>
            <person name="Intra B."/>
            <person name="Matsumoto A."/>
            <person name="Panbangred W."/>
            <person name="Inahashi Y."/>
        </authorList>
    </citation>
    <scope>NUCLEOTIDE SEQUENCE</scope>
    <source>
        <strain evidence="2">OK19-0408</strain>
    </source>
</reference>